<feature type="compositionally biased region" description="Polar residues" evidence="1">
    <location>
        <begin position="339"/>
        <end position="348"/>
    </location>
</feature>
<evidence type="ECO:0000256" key="1">
    <source>
        <dbReference type="SAM" id="MobiDB-lite"/>
    </source>
</evidence>
<sequence length="579" mass="60655">MGDNAAVNVLMIDLSKISGSWDKCVEAMERHINNERVLGFASDTASAADTDSDAGFSLNAVGKPHRRYTRPEPDLSSGDESPAGSDAEHSGTVELHAAAGKDAEHGGAEEGVSEQVVDFDAGHAGDNLFDDDDDFLALSSDVDLSEDEPDPYPADFLAMEMECGSQSFTMAGDEARPWKRKREDDAAAGTDWQTPRRSADAPPASRIASPGWALQAVRRPGDEEEGRPGTADSGRIGVGRGPVIGRSASKGLATSSISPGAAGGRLVAPGAHSASPQGRAAVRSSPGAAGVGVGPCSGRATSRTPTTAQGVSRASPGPSGQGRAPAVTAPRPSRLPVRDTQSPGTSAGTRHGPPAAAIPTLRRPPGAVQGVLNSEADTLSDPAQCAAILIGQQRLYDMMRELTMQVRKMRAQLAVQTSKTVVPGFKLPLANPDELVKLNRVLSEKPALAKALKKYLTGLGLEGDGTVRVVGKVMGGVLTDYAGYFLNFQGIKTGDRVVNSATQRIGLKKVAPFVHDVIESAYAEVAKEIKNAGVSDLRAKTVTWFSKRKAPQRGTDAEGNEVHTTLPWLFSNECLDMLK</sequence>
<organism evidence="2 3">
    <name type="scientific">Megalurothrips usitatus</name>
    <name type="common">bean blossom thrips</name>
    <dbReference type="NCBI Taxonomy" id="439358"/>
    <lineage>
        <taxon>Eukaryota</taxon>
        <taxon>Metazoa</taxon>
        <taxon>Ecdysozoa</taxon>
        <taxon>Arthropoda</taxon>
        <taxon>Hexapoda</taxon>
        <taxon>Insecta</taxon>
        <taxon>Pterygota</taxon>
        <taxon>Neoptera</taxon>
        <taxon>Paraneoptera</taxon>
        <taxon>Thysanoptera</taxon>
        <taxon>Terebrantia</taxon>
        <taxon>Thripoidea</taxon>
        <taxon>Thripidae</taxon>
        <taxon>Megalurothrips</taxon>
    </lineage>
</organism>
<evidence type="ECO:0000313" key="3">
    <source>
        <dbReference type="Proteomes" id="UP001075354"/>
    </source>
</evidence>
<feature type="region of interest" description="Disordered" evidence="1">
    <location>
        <begin position="46"/>
        <end position="90"/>
    </location>
</feature>
<dbReference type="Proteomes" id="UP001075354">
    <property type="component" value="Chromosome 9"/>
</dbReference>
<proteinExistence type="predicted"/>
<accession>A0AAV7XMM9</accession>
<feature type="compositionally biased region" description="Polar residues" evidence="1">
    <location>
        <begin position="299"/>
        <end position="312"/>
    </location>
</feature>
<protein>
    <submittedName>
        <fullName evidence="2">Uncharacterized protein</fullName>
    </submittedName>
</protein>
<reference evidence="2" key="1">
    <citation type="submission" date="2022-12" db="EMBL/GenBank/DDBJ databases">
        <title>Chromosome-level genome assembly of the bean flower thrips Megalurothrips usitatus.</title>
        <authorList>
            <person name="Ma L."/>
            <person name="Liu Q."/>
            <person name="Li H."/>
            <person name="Cai W."/>
        </authorList>
    </citation>
    <scope>NUCLEOTIDE SEQUENCE</scope>
    <source>
        <strain evidence="2">Cailab_2022a</strain>
    </source>
</reference>
<dbReference type="EMBL" id="JAPTSV010000009">
    <property type="protein sequence ID" value="KAJ1524673.1"/>
    <property type="molecule type" value="Genomic_DNA"/>
</dbReference>
<dbReference type="AlphaFoldDB" id="A0AAV7XMM9"/>
<keyword evidence="3" id="KW-1185">Reference proteome</keyword>
<feature type="region of interest" description="Disordered" evidence="1">
    <location>
        <begin position="171"/>
        <end position="368"/>
    </location>
</feature>
<evidence type="ECO:0000313" key="2">
    <source>
        <dbReference type="EMBL" id="KAJ1524673.1"/>
    </source>
</evidence>
<name>A0AAV7XMM9_9NEOP</name>
<comment type="caution">
    <text evidence="2">The sequence shown here is derived from an EMBL/GenBank/DDBJ whole genome shotgun (WGS) entry which is preliminary data.</text>
</comment>
<gene>
    <name evidence="2" type="ORF">ONE63_011156</name>
</gene>
<feature type="compositionally biased region" description="Low complexity" evidence="1">
    <location>
        <begin position="46"/>
        <end position="57"/>
    </location>
</feature>
<feature type="compositionally biased region" description="Basic and acidic residues" evidence="1">
    <location>
        <begin position="173"/>
        <end position="185"/>
    </location>
</feature>